<sequence length="326" mass="37635">MTYQIIVGDEIKKEAAQAVAQGRLLNLKNDIVFKSFFSKECKESTYCRNKMLSAVIGRKVRETKVLNPELLPSRTDGKFPRLDIHCKLEDGSEVDVEIQNSMYQDDQIKRSIYYAATLTHNSLSSGEPYSSLAHIYQIMFMDFKTVEDKRLHHTYTFRERKDNTELSDIVQIHYIELPKIKELFSKPASELSELEFWSILIMAGENEKARLLLNKLTKMQEEMDMAEALLNSMSRDQQEWENQIGYERFVHDCISREKYAFMQGEKQGIQQGLQQGERINAISNAKNLLKLNKLSAEEIALCCSLPLDQILVLKDELSRETVSSAQ</sequence>
<dbReference type="Proteomes" id="UP000518887">
    <property type="component" value="Unassembled WGS sequence"/>
</dbReference>
<feature type="coiled-coil region" evidence="1">
    <location>
        <begin position="202"/>
        <end position="243"/>
    </location>
</feature>
<name>A0A7W8G7R5_9SPIR</name>
<dbReference type="InterPro" id="IPR010106">
    <property type="entry name" value="RpnA"/>
</dbReference>
<dbReference type="Pfam" id="PF12784">
    <property type="entry name" value="PDDEXK_2"/>
    <property type="match status" value="1"/>
</dbReference>
<proteinExistence type="predicted"/>
<dbReference type="AlphaFoldDB" id="A0A7W8G7R5"/>
<comment type="caution">
    <text evidence="2">The sequence shown here is derived from an EMBL/GenBank/DDBJ whole genome shotgun (WGS) entry which is preliminary data.</text>
</comment>
<evidence type="ECO:0000256" key="1">
    <source>
        <dbReference type="SAM" id="Coils"/>
    </source>
</evidence>
<gene>
    <name evidence="2" type="ORF">HNP76_000605</name>
</gene>
<accession>A0A7W8G7R5</accession>
<evidence type="ECO:0000313" key="2">
    <source>
        <dbReference type="EMBL" id="MBB5225261.1"/>
    </source>
</evidence>
<dbReference type="EMBL" id="JACHFQ010000002">
    <property type="protein sequence ID" value="MBB5225261.1"/>
    <property type="molecule type" value="Genomic_DNA"/>
</dbReference>
<organism evidence="2 3">
    <name type="scientific">Treponema ruminis</name>
    <dbReference type="NCBI Taxonomy" id="744515"/>
    <lineage>
        <taxon>Bacteria</taxon>
        <taxon>Pseudomonadati</taxon>
        <taxon>Spirochaetota</taxon>
        <taxon>Spirochaetia</taxon>
        <taxon>Spirochaetales</taxon>
        <taxon>Treponemataceae</taxon>
        <taxon>Treponema</taxon>
    </lineage>
</organism>
<protein>
    <submittedName>
        <fullName evidence="2">Putative transposase/invertase (TIGR01784 family)</fullName>
    </submittedName>
</protein>
<dbReference type="NCBIfam" id="TIGR01784">
    <property type="entry name" value="T_den_put_tspse"/>
    <property type="match status" value="1"/>
</dbReference>
<keyword evidence="3" id="KW-1185">Reference proteome</keyword>
<reference evidence="2 3" key="1">
    <citation type="submission" date="2020-08" db="EMBL/GenBank/DDBJ databases">
        <title>Genomic Encyclopedia of Type Strains, Phase IV (KMG-IV): sequencing the most valuable type-strain genomes for metagenomic binning, comparative biology and taxonomic classification.</title>
        <authorList>
            <person name="Goeker M."/>
        </authorList>
    </citation>
    <scope>NUCLEOTIDE SEQUENCE [LARGE SCALE GENOMIC DNA]</scope>
    <source>
        <strain evidence="2 3">DSM 103462</strain>
    </source>
</reference>
<dbReference type="PANTHER" id="PTHR41317:SF1">
    <property type="entry name" value="PD-(D_E)XK NUCLEASE FAMILY TRANSPOSASE"/>
    <property type="match status" value="1"/>
</dbReference>
<keyword evidence="1" id="KW-0175">Coiled coil</keyword>
<dbReference type="RefSeq" id="WP_184657372.1">
    <property type="nucleotide sequence ID" value="NZ_CP031518.1"/>
</dbReference>
<evidence type="ECO:0000313" key="3">
    <source>
        <dbReference type="Proteomes" id="UP000518887"/>
    </source>
</evidence>
<dbReference type="PANTHER" id="PTHR41317">
    <property type="entry name" value="PD-(D_E)XK NUCLEASE FAMILY TRANSPOSASE"/>
    <property type="match status" value="1"/>
</dbReference>